<dbReference type="Gene3D" id="1.20.1260.10">
    <property type="match status" value="1"/>
</dbReference>
<dbReference type="RefSeq" id="WP_380569846.1">
    <property type="nucleotide sequence ID" value="NZ_JBHMAH010000010.1"/>
</dbReference>
<keyword evidence="2" id="KW-1185">Reference proteome</keyword>
<accession>A0ABV5Z2H7</accession>
<evidence type="ECO:0000313" key="1">
    <source>
        <dbReference type="EMBL" id="MFB9860251.1"/>
    </source>
</evidence>
<keyword evidence="1" id="KW-0167">Capsid protein</keyword>
<gene>
    <name evidence="1" type="ORF">ACFFLE_03910</name>
</gene>
<sequence>MAKSDKNEVSLGVHETLELHEIVTLRKASLMKAHVLESLADDPKLRSLLRKEKQISEKAIEEIEALLP</sequence>
<evidence type="ECO:0000313" key="2">
    <source>
        <dbReference type="Proteomes" id="UP001589740"/>
    </source>
</evidence>
<keyword evidence="1" id="KW-0946">Virion</keyword>
<comment type="caution">
    <text evidence="1">The sequence shown here is derived from an EMBL/GenBank/DDBJ whole genome shotgun (WGS) entry which is preliminary data.</text>
</comment>
<dbReference type="InterPro" id="IPR012347">
    <property type="entry name" value="Ferritin-like"/>
</dbReference>
<dbReference type="EMBL" id="JBHMAH010000010">
    <property type="protein sequence ID" value="MFB9860251.1"/>
    <property type="molecule type" value="Genomic_DNA"/>
</dbReference>
<protein>
    <submittedName>
        <fullName evidence="1">Spore coat protein</fullName>
    </submittedName>
</protein>
<dbReference type="Proteomes" id="UP001589740">
    <property type="component" value="Unassembled WGS sequence"/>
</dbReference>
<reference evidence="1 2" key="1">
    <citation type="submission" date="2024-09" db="EMBL/GenBank/DDBJ databases">
        <authorList>
            <person name="Sun Q."/>
            <person name="Mori K."/>
        </authorList>
    </citation>
    <scope>NUCLEOTIDE SEQUENCE [LARGE SCALE GENOMIC DNA]</scope>
    <source>
        <strain evidence="1 2">JCM 12822</strain>
    </source>
</reference>
<name>A0ABV5Z2H7_9STAP</name>
<organism evidence="1 2">
    <name type="scientific">Salinicoccus siamensis</name>
    <dbReference type="NCBI Taxonomy" id="381830"/>
    <lineage>
        <taxon>Bacteria</taxon>
        <taxon>Bacillati</taxon>
        <taxon>Bacillota</taxon>
        <taxon>Bacilli</taxon>
        <taxon>Bacillales</taxon>
        <taxon>Staphylococcaceae</taxon>
        <taxon>Salinicoccus</taxon>
    </lineage>
</organism>
<proteinExistence type="predicted"/>